<sequence length="1129" mass="124050">MADMYILSPDDQVLTVLSSDGQEACRFWDAKYKEELNKGSSFSFVADASHPDARYLFEENQVIFRDKDGILRLFVIKELDDTDENSEVNTLVTCEAAMMELAETFVKDFRPTDKTAQYVLDNVLARSRWVAEVSAELGTNSTTFYKKTALECIAEVINIWGGELQDSIEFDGNKITKRIIKILPRRGKDSGKRFEIDKDTENIKRTVISYPLTALWGYGASIASTDEDGEETGGYSRFIDFSEVEWKKSKGDPVDKPLGQEWVGDPDLLKRLGRLKNGELIHREGQYNNEDITDPTELLKATYNHLITTASKTEVNYELSVQLLQNVPGYEHEHVELGDTTIAIDRNFAIPIETSQRIISMEYDITDPDNTCVVEIGQFLSVLQGDDRIDQIENILDKNRGTWERKPDVGEVTDGSFPDTKPPVPTNVQVKELFQNIALTWDYIPSSYIAAYEVYASQIKGFTPLKENLIFRGKTGGYEHFTGVDEVWYYRLRAINTRGTASDFTAEFSASTKRILTNDIVFGAVTAEKLANLAVTADKIARDFDEGNIFPGSLLKANQFYTYSDSTLSVEQKTFNEMTVSQVINGDTTVFGVAGYRGSPNNIQRMSLVEGQVYTLSFEVKRNNTTNLNFIHLKKDKEFTLISGADLNDISSFPSDQFVRVNIKFTAPATGSDYTIGIGGRNTNGNTEPCSFVFRKIQVRKGEEIKEYGYSPYDVMLTDGAIYGEYIQSAAIGTTHIQKAAITSAQIAEAAIGTAAIQNAAIKKAHLGTAIIDTAQIIDGAITNAKIKDLSADKINAGTIKGITIEGSLIKGGKFEALNTTDNYKSYFDGKEFYQFNRSTASGTYGDYTELKITSSSISQESGDQDSGGKRTVYRSVKIGDGKVSIYGSGYDYVLEDIPKIDLYGSRSNGSYQSVIDMSIDKAASVPGDVLSITASNTPANLENSSVFSYAYNTAKFSGSSTLATFKTANFEADVTGGIHLKSKNGTLIEGGAVTLPAGSNVYPGNVTKNKQPLASGNVTTYISDIHGGLQYNLSMCVTNVDVPMPDNGSSTAYAKVTLNPWVDAYYETPENIFAVMATPYGAYSNAVTVGIEHQSSGGFEVHVRGTGTSTGVAGRKISVRMLVLYEAQ</sequence>
<evidence type="ECO:0000313" key="4">
    <source>
        <dbReference type="Proteomes" id="UP001164713"/>
    </source>
</evidence>
<dbReference type="InterPro" id="IPR044051">
    <property type="entry name" value="Prophage_tail_N"/>
</dbReference>
<dbReference type="InterPro" id="IPR013783">
    <property type="entry name" value="Ig-like_fold"/>
</dbReference>
<organism evidence="3 4">
    <name type="scientific">Bacillus halotolerans</name>
    <dbReference type="NCBI Taxonomy" id="260554"/>
    <lineage>
        <taxon>Bacteria</taxon>
        <taxon>Bacillati</taxon>
        <taxon>Bacillota</taxon>
        <taxon>Bacilli</taxon>
        <taxon>Bacillales</taxon>
        <taxon>Bacillaceae</taxon>
        <taxon>Bacillus</taxon>
    </lineage>
</organism>
<feature type="domain" description="Tail spike" evidence="1">
    <location>
        <begin position="103"/>
        <end position="379"/>
    </location>
</feature>
<dbReference type="Pfam" id="PF06605">
    <property type="entry name" value="Prophage_tail"/>
    <property type="match status" value="1"/>
</dbReference>
<evidence type="ECO:0000259" key="1">
    <source>
        <dbReference type="Pfam" id="PF06605"/>
    </source>
</evidence>
<dbReference type="EMBL" id="CP114066">
    <property type="protein sequence ID" value="WAT20428.1"/>
    <property type="molecule type" value="Genomic_DNA"/>
</dbReference>
<dbReference type="Gene3D" id="2.60.40.10">
    <property type="entry name" value="Immunoglobulins"/>
    <property type="match status" value="1"/>
</dbReference>
<gene>
    <name evidence="3" type="ORF">O0R52_15865</name>
</gene>
<dbReference type="NCBIfam" id="TIGR01665">
    <property type="entry name" value="put_anti_recept"/>
    <property type="match status" value="2"/>
</dbReference>
<dbReference type="RefSeq" id="WP_269107332.1">
    <property type="nucleotide sequence ID" value="NZ_CP114066.1"/>
</dbReference>
<name>A0ABY7HYW2_9BACI</name>
<dbReference type="InterPro" id="IPR010572">
    <property type="entry name" value="Tail_dom"/>
</dbReference>
<dbReference type="Proteomes" id="UP001164713">
    <property type="component" value="Chromosome"/>
</dbReference>
<dbReference type="Gene3D" id="2.60.120.260">
    <property type="entry name" value="Galactose-binding domain-like"/>
    <property type="match status" value="1"/>
</dbReference>
<dbReference type="Pfam" id="PF18994">
    <property type="entry name" value="Prophage_tailD1"/>
    <property type="match status" value="1"/>
</dbReference>
<evidence type="ECO:0000313" key="3">
    <source>
        <dbReference type="EMBL" id="WAT20428.1"/>
    </source>
</evidence>
<proteinExistence type="predicted"/>
<evidence type="ECO:0000259" key="2">
    <source>
        <dbReference type="Pfam" id="PF18994"/>
    </source>
</evidence>
<reference evidence="3" key="1">
    <citation type="submission" date="2022-12" db="EMBL/GenBank/DDBJ databases">
        <title>Genomic of Bacillus halotolerans.</title>
        <authorList>
            <person name="Xu G."/>
            <person name="Ding Y."/>
        </authorList>
    </citation>
    <scope>NUCLEOTIDE SEQUENCE</scope>
    <source>
        <strain evidence="3">B13</strain>
    </source>
</reference>
<feature type="domain" description="Prophage endopeptidase tail N-terminal" evidence="2">
    <location>
        <begin position="11"/>
        <end position="96"/>
    </location>
</feature>
<protein>
    <submittedName>
        <fullName evidence="3">Phage tail protein</fullName>
    </submittedName>
</protein>
<accession>A0ABY7HYW2</accession>
<keyword evidence="4" id="KW-1185">Reference proteome</keyword>
<dbReference type="InterPro" id="IPR007119">
    <property type="entry name" value="Phage_tail_spike_N"/>
</dbReference>